<keyword evidence="2" id="KW-0762">Sugar transport</keyword>
<gene>
    <name evidence="2" type="ORF">A5866_002434</name>
</gene>
<accession>A0ABZ2T7I8</accession>
<name>A0ABZ2T7I8_9ENTE</name>
<dbReference type="PANTHER" id="PTHR43649">
    <property type="entry name" value="ARABINOSE-BINDING PROTEIN-RELATED"/>
    <property type="match status" value="1"/>
</dbReference>
<protein>
    <submittedName>
        <fullName evidence="2">Multiple sugar transport system substrate-binding protein</fullName>
    </submittedName>
</protein>
<dbReference type="InterPro" id="IPR006059">
    <property type="entry name" value="SBP"/>
</dbReference>
<dbReference type="RefSeq" id="WP_086445256.1">
    <property type="nucleotide sequence ID" value="NZ_CP147248.1"/>
</dbReference>
<dbReference type="Proteomes" id="UP000195080">
    <property type="component" value="Chromosome"/>
</dbReference>
<keyword evidence="2" id="KW-0813">Transport</keyword>
<dbReference type="InterPro" id="IPR050490">
    <property type="entry name" value="Bact_solute-bd_prot1"/>
</dbReference>
<dbReference type="PANTHER" id="PTHR43649:SF12">
    <property type="entry name" value="DIACETYLCHITOBIOSE BINDING PROTEIN DASA"/>
    <property type="match status" value="1"/>
</dbReference>
<proteinExistence type="predicted"/>
<evidence type="ECO:0000256" key="1">
    <source>
        <dbReference type="SAM" id="SignalP"/>
    </source>
</evidence>
<dbReference type="EMBL" id="CP147248">
    <property type="protein sequence ID" value="WYJ87338.1"/>
    <property type="molecule type" value="Genomic_DNA"/>
</dbReference>
<evidence type="ECO:0000313" key="3">
    <source>
        <dbReference type="Proteomes" id="UP000195080"/>
    </source>
</evidence>
<dbReference type="Pfam" id="PF13416">
    <property type="entry name" value="SBP_bac_8"/>
    <property type="match status" value="1"/>
</dbReference>
<feature type="chain" id="PRO_5045742278" evidence="1">
    <location>
        <begin position="24"/>
        <end position="437"/>
    </location>
</feature>
<evidence type="ECO:0000313" key="2">
    <source>
        <dbReference type="EMBL" id="WYJ87338.1"/>
    </source>
</evidence>
<organism evidence="2 3">
    <name type="scientific">Candidatus Enterococcus lemimoniae</name>
    <dbReference type="NCBI Taxonomy" id="1834167"/>
    <lineage>
        <taxon>Bacteria</taxon>
        <taxon>Bacillati</taxon>
        <taxon>Bacillota</taxon>
        <taxon>Bacilli</taxon>
        <taxon>Lactobacillales</taxon>
        <taxon>Enterococcaceae</taxon>
        <taxon>Enterococcus</taxon>
    </lineage>
</organism>
<dbReference type="SUPFAM" id="SSF53850">
    <property type="entry name" value="Periplasmic binding protein-like II"/>
    <property type="match status" value="1"/>
</dbReference>
<dbReference type="Gene3D" id="3.40.190.10">
    <property type="entry name" value="Periplasmic binding protein-like II"/>
    <property type="match status" value="1"/>
</dbReference>
<dbReference type="CDD" id="cd14748">
    <property type="entry name" value="PBP2_UgpB"/>
    <property type="match status" value="1"/>
</dbReference>
<sequence>MKKVMNVLSVMSILLGISLVLTGCGNTKNTDSKESGSEKTQIEYWYGLGSEADKKMKEIIQEFNDSQDKYEVKAVPQADYAETYQKLQAAIASKTAPGLAILGNSYLADLGSKNVLEPLDSYLKEDKEYNESDFLKVFMEQAKVNDSVLGVPAYGTTQVMYYRKDLLEKAGISPTEAFSSWENLIAASKKIKEENIAEIGFEPMWGQDNLIDISLSNGGTILDKDQKKVTISTSAWIDSWEMIRKAIHEDKVMSINSGGQGWEYWYKTIDDVTNGKSVGYLGSSGDKGNLDFSIIDSAEQPGVGSNQAKPIASALYLAIPSSIDKKEKEAAYAFIHYFTQSKVQADWSETIGYIPVKESTLDNEDYAKFLEEKPYYAVPFKQAQHASPAFIDPTGGKIVDALKIAADQVELENVPAKQALSEAQKKAQEALDQINKK</sequence>
<reference evidence="2 3" key="2">
    <citation type="submission" date="2024-03" db="EMBL/GenBank/DDBJ databases">
        <title>The Genome Sequence of Enterococcus sp. DIV0727d.</title>
        <authorList>
            <consortium name="The Broad Institute Genomics Platform"/>
            <consortium name="The Broad Institute Microbial Omics Core"/>
            <consortium name="The Broad Institute Genomic Center for Infectious Diseases"/>
            <person name="Earl A."/>
            <person name="Manson A."/>
            <person name="Gilmore M."/>
            <person name="Schwartman J."/>
            <person name="Shea T."/>
            <person name="Abouelleil A."/>
            <person name="Cao P."/>
            <person name="Chapman S."/>
            <person name="Cusick C."/>
            <person name="Young S."/>
            <person name="Neafsey D."/>
            <person name="Nusbaum C."/>
            <person name="Birren B."/>
        </authorList>
    </citation>
    <scope>NUCLEOTIDE SEQUENCE [LARGE SCALE GENOMIC DNA]</scope>
    <source>
        <strain evidence="2 3">12C11_DIV0727</strain>
    </source>
</reference>
<keyword evidence="1" id="KW-0732">Signal</keyword>
<reference evidence="3" key="1">
    <citation type="submission" date="2017-05" db="EMBL/GenBank/DDBJ databases">
        <title>The Genome Sequence of EEnterococcus faecalis 9F2_4866.</title>
        <authorList>
            <consortium name="The Broad Institute Genomics Platform"/>
            <consortium name="The Broad Institute Genomic Center for Infectious Diseases"/>
            <person name="Earl A."/>
            <person name="Manson A."/>
            <person name="Schwartman J."/>
            <person name="Gilmore M."/>
            <person name="Abouelleil A."/>
            <person name="Cao P."/>
            <person name="Chapman S."/>
            <person name="Cusick C."/>
            <person name="Shea T."/>
            <person name="Young S."/>
            <person name="Neafsey D."/>
            <person name="Nusbaum C."/>
            <person name="Birren B."/>
        </authorList>
    </citation>
    <scope>NUCLEOTIDE SEQUENCE [LARGE SCALE GENOMIC DNA]</scope>
    <source>
        <strain evidence="3">12C11_DIV0727</strain>
    </source>
</reference>
<dbReference type="PROSITE" id="PS51257">
    <property type="entry name" value="PROKAR_LIPOPROTEIN"/>
    <property type="match status" value="1"/>
</dbReference>
<feature type="signal peptide" evidence="1">
    <location>
        <begin position="1"/>
        <end position="23"/>
    </location>
</feature>
<keyword evidence="3" id="KW-1185">Reference proteome</keyword>